<feature type="region of interest" description="Disordered" evidence="1">
    <location>
        <begin position="199"/>
        <end position="237"/>
    </location>
</feature>
<feature type="region of interest" description="Disordered" evidence="1">
    <location>
        <begin position="16"/>
        <end position="46"/>
    </location>
</feature>
<feature type="region of interest" description="Disordered" evidence="1">
    <location>
        <begin position="385"/>
        <end position="421"/>
    </location>
</feature>
<evidence type="ECO:0000313" key="3">
    <source>
        <dbReference type="EMBL" id="KAH0881269.1"/>
    </source>
</evidence>
<comment type="caution">
    <text evidence="3">The sequence shown here is derived from an EMBL/GenBank/DDBJ whole genome shotgun (WGS) entry which is preliminary data.</text>
</comment>
<evidence type="ECO:0000313" key="4">
    <source>
        <dbReference type="Proteomes" id="UP000824890"/>
    </source>
</evidence>
<gene>
    <name evidence="3" type="ORF">HID58_068663</name>
</gene>
<dbReference type="EMBL" id="JAGKQM010000015">
    <property type="protein sequence ID" value="KAH0881269.1"/>
    <property type="molecule type" value="Genomic_DNA"/>
</dbReference>
<sequence length="421" mass="48521">MEGLIRIDFIRIMPKRQKKQGERGSSSVQTARLSTKGRFRKTDRSHPANREITQQWDIHDDDFYEQMRGVEICPSRFAHRDTTDALGITEDIEALFEKIGLGYIFDLHCDCYADLTRQFLASARLYHPDEDNPVADKAMFSFIVNRQFHSMTIFQLCDVFGFGKGRQSCVPDFPEHNDFWTFIASGNFISREAKQARIRSPIMPKRQKNQGERESSSVQAARLSTKGRFRKTDRSHPANREITQQWDVHDDDFYEQMRGVEICPSRFAHRDTTDALGITEDIEALFEKIGLGYIFDLHCDCYADLTRQFLASARLYHPDEDNPVADKAMFSFIVNRQFHSMTIFQLCDIFGFGKGRQSCVPDFPEHNDFWTFIASGNFISREAKQARIRSPCPDKTNGEGISRPEGNNDPPFPPLSAAQFF</sequence>
<feature type="domain" description="Arabidopsis retrotransposon Orf1 C-terminal" evidence="2">
    <location>
        <begin position="59"/>
        <end position="203"/>
    </location>
</feature>
<proteinExistence type="predicted"/>
<feature type="compositionally biased region" description="Polar residues" evidence="1">
    <location>
        <begin position="23"/>
        <end position="33"/>
    </location>
</feature>
<dbReference type="InterPro" id="IPR004312">
    <property type="entry name" value="ATHILA_Orf1_C"/>
</dbReference>
<reference evidence="3 4" key="1">
    <citation type="submission" date="2021-05" db="EMBL/GenBank/DDBJ databases">
        <title>Genome Assembly of Synthetic Allotetraploid Brassica napus Reveals Homoeologous Exchanges between Subgenomes.</title>
        <authorList>
            <person name="Davis J.T."/>
        </authorList>
    </citation>
    <scope>NUCLEOTIDE SEQUENCE [LARGE SCALE GENOMIC DNA]</scope>
    <source>
        <strain evidence="4">cv. Da-Ae</strain>
        <tissue evidence="3">Seedling</tissue>
    </source>
</reference>
<dbReference type="Proteomes" id="UP000824890">
    <property type="component" value="Unassembled WGS sequence"/>
</dbReference>
<accession>A0ABQ7ZLZ7</accession>
<name>A0ABQ7ZLZ7_BRANA</name>
<feature type="domain" description="Arabidopsis retrotransposon Orf1 C-terminal" evidence="2">
    <location>
        <begin position="247"/>
        <end position="391"/>
    </location>
</feature>
<dbReference type="Pfam" id="PF03078">
    <property type="entry name" value="ATHILA"/>
    <property type="match status" value="2"/>
</dbReference>
<evidence type="ECO:0000256" key="1">
    <source>
        <dbReference type="SAM" id="MobiDB-lite"/>
    </source>
</evidence>
<organism evidence="3 4">
    <name type="scientific">Brassica napus</name>
    <name type="common">Rape</name>
    <dbReference type="NCBI Taxonomy" id="3708"/>
    <lineage>
        <taxon>Eukaryota</taxon>
        <taxon>Viridiplantae</taxon>
        <taxon>Streptophyta</taxon>
        <taxon>Embryophyta</taxon>
        <taxon>Tracheophyta</taxon>
        <taxon>Spermatophyta</taxon>
        <taxon>Magnoliopsida</taxon>
        <taxon>eudicotyledons</taxon>
        <taxon>Gunneridae</taxon>
        <taxon>Pentapetalae</taxon>
        <taxon>rosids</taxon>
        <taxon>malvids</taxon>
        <taxon>Brassicales</taxon>
        <taxon>Brassicaceae</taxon>
        <taxon>Brassiceae</taxon>
        <taxon>Brassica</taxon>
    </lineage>
</organism>
<keyword evidence="4" id="KW-1185">Reference proteome</keyword>
<evidence type="ECO:0000259" key="2">
    <source>
        <dbReference type="Pfam" id="PF03078"/>
    </source>
</evidence>
<protein>
    <recommendedName>
        <fullName evidence="2">Arabidopsis retrotransposon Orf1 C-terminal domain-containing protein</fullName>
    </recommendedName>
</protein>